<dbReference type="AlphaFoldDB" id="A0A502CHM2"/>
<feature type="domain" description="DAGKc" evidence="1">
    <location>
        <begin position="1"/>
        <end position="130"/>
    </location>
</feature>
<dbReference type="Gene3D" id="2.60.200.40">
    <property type="match status" value="1"/>
</dbReference>
<dbReference type="GO" id="GO:0016301">
    <property type="term" value="F:kinase activity"/>
    <property type="evidence" value="ECO:0007669"/>
    <property type="project" value="InterPro"/>
</dbReference>
<dbReference type="SMART" id="SM00046">
    <property type="entry name" value="DAGKc"/>
    <property type="match status" value="1"/>
</dbReference>
<protein>
    <recommendedName>
        <fullName evidence="1">DAGKc domain-containing protein</fullName>
    </recommendedName>
</protein>
<dbReference type="PANTHER" id="PTHR30492:SF0">
    <property type="entry name" value="METHYLGLYOXAL SYNTHASE"/>
    <property type="match status" value="1"/>
</dbReference>
<evidence type="ECO:0000259" key="1">
    <source>
        <dbReference type="PROSITE" id="PS50146"/>
    </source>
</evidence>
<dbReference type="InterPro" id="IPR017438">
    <property type="entry name" value="ATP-NAD_kinase_N"/>
</dbReference>
<dbReference type="GO" id="GO:0005829">
    <property type="term" value="C:cytosol"/>
    <property type="evidence" value="ECO:0007669"/>
    <property type="project" value="TreeGrafter"/>
</dbReference>
<dbReference type="RefSeq" id="WP_161978375.1">
    <property type="nucleotide sequence ID" value="NZ_RCZK01000007.1"/>
</dbReference>
<accession>A0A502CHM2</accession>
<evidence type="ECO:0000313" key="2">
    <source>
        <dbReference type="EMBL" id="TPG12104.1"/>
    </source>
</evidence>
<dbReference type="Proteomes" id="UP000318413">
    <property type="component" value="Unassembled WGS sequence"/>
</dbReference>
<evidence type="ECO:0000313" key="3">
    <source>
        <dbReference type="Proteomes" id="UP000318413"/>
    </source>
</evidence>
<dbReference type="SUPFAM" id="SSF111331">
    <property type="entry name" value="NAD kinase/diacylglycerol kinase-like"/>
    <property type="match status" value="1"/>
</dbReference>
<dbReference type="InterPro" id="IPR004363">
    <property type="entry name" value="Methylgl_synth"/>
</dbReference>
<sequence length="302" mass="31219">MSGLRVPVIVNRDGGTAAALGEALADSIAAAFAEAGVAIDLRLVAGCDVKTAVHDALGAAIVVVGGGDGTLGCAADILAGTETALGILPVGTRNHLARDLGVPLDLPGAAALIASGAIRPIDLARANGEAFINNASIGLYPSLVIARDAERKRLAIPKWLAALPASFAALKRIRHHRLRLDLPDSSRDIVTPMLFVGNNRYALGAGRLGQRAVLDAGTLSVFAVASRRRLALVGFALRMLVGRVDRGDDFAAIGDCPTLTVEGRSHDVDIALDGEVVTMTMPITFQSEPDALRVVAPVDRPA</sequence>
<dbReference type="InterPro" id="IPR001206">
    <property type="entry name" value="Diacylglycerol_kinase_cat_dom"/>
</dbReference>
<dbReference type="GO" id="GO:0019242">
    <property type="term" value="P:methylglyoxal biosynthetic process"/>
    <property type="evidence" value="ECO:0007669"/>
    <property type="project" value="InterPro"/>
</dbReference>
<dbReference type="EMBL" id="RCZK01000007">
    <property type="protein sequence ID" value="TPG12104.1"/>
    <property type="molecule type" value="Genomic_DNA"/>
</dbReference>
<dbReference type="PROSITE" id="PS50146">
    <property type="entry name" value="DAGK"/>
    <property type="match status" value="1"/>
</dbReference>
<reference evidence="2 3" key="1">
    <citation type="journal article" date="2019" name="Environ. Microbiol.">
        <title>Species interactions and distinct microbial communities in high Arctic permafrost affected cryosols are associated with the CH4 and CO2 gas fluxes.</title>
        <authorList>
            <person name="Altshuler I."/>
            <person name="Hamel J."/>
            <person name="Turney S."/>
            <person name="Magnuson E."/>
            <person name="Levesque R."/>
            <person name="Greer C."/>
            <person name="Whyte L.G."/>
        </authorList>
    </citation>
    <scope>NUCLEOTIDE SEQUENCE [LARGE SCALE GENOMIC DNA]</scope>
    <source>
        <strain evidence="2 3">S5.1</strain>
    </source>
</reference>
<name>A0A502CHM2_9SPHN</name>
<dbReference type="PANTHER" id="PTHR30492">
    <property type="entry name" value="METHYLGLYOXAL SYNTHASE"/>
    <property type="match status" value="1"/>
</dbReference>
<organism evidence="2 3">
    <name type="scientific">Sphingomonas oligophenolica</name>
    <dbReference type="NCBI Taxonomy" id="301154"/>
    <lineage>
        <taxon>Bacteria</taxon>
        <taxon>Pseudomonadati</taxon>
        <taxon>Pseudomonadota</taxon>
        <taxon>Alphaproteobacteria</taxon>
        <taxon>Sphingomonadales</taxon>
        <taxon>Sphingomonadaceae</taxon>
        <taxon>Sphingomonas</taxon>
    </lineage>
</organism>
<dbReference type="Pfam" id="PF00781">
    <property type="entry name" value="DAGK_cat"/>
    <property type="match status" value="1"/>
</dbReference>
<dbReference type="GO" id="GO:0008929">
    <property type="term" value="F:methylglyoxal synthase activity"/>
    <property type="evidence" value="ECO:0007669"/>
    <property type="project" value="InterPro"/>
</dbReference>
<proteinExistence type="predicted"/>
<gene>
    <name evidence="2" type="ORF">EAH84_10130</name>
</gene>
<dbReference type="Gene3D" id="3.40.50.10330">
    <property type="entry name" value="Probable inorganic polyphosphate/atp-NAD kinase, domain 1"/>
    <property type="match status" value="1"/>
</dbReference>
<dbReference type="InterPro" id="IPR016064">
    <property type="entry name" value="NAD/diacylglycerol_kinase_sf"/>
</dbReference>
<comment type="caution">
    <text evidence="2">The sequence shown here is derived from an EMBL/GenBank/DDBJ whole genome shotgun (WGS) entry which is preliminary data.</text>
</comment>
<keyword evidence="3" id="KW-1185">Reference proteome</keyword>